<feature type="signal peptide" evidence="5">
    <location>
        <begin position="1"/>
        <end position="26"/>
    </location>
</feature>
<dbReference type="GeneID" id="105179863"/>
<evidence type="ECO:0000256" key="5">
    <source>
        <dbReference type="SAM" id="SignalP"/>
    </source>
</evidence>
<dbReference type="GO" id="GO:0016788">
    <property type="term" value="F:hydrolase activity, acting on ester bonds"/>
    <property type="evidence" value="ECO:0007669"/>
    <property type="project" value="InterPro"/>
</dbReference>
<evidence type="ECO:0000313" key="7">
    <source>
        <dbReference type="RefSeq" id="XP_011101808.1"/>
    </source>
</evidence>
<dbReference type="SUPFAM" id="SSF52266">
    <property type="entry name" value="SGNH hydrolase"/>
    <property type="match status" value="1"/>
</dbReference>
<sequence length="398" mass="44127">MEGIIENARVLFVAIVFVSLALDVKARRIPAAPPCDFPAIYNFGDSNSDTGGISAAFWPIPPPYGVSYFHRPAGRNSDGRLIIDFIAEHLGLPYLSSYLDSIGTNFRHGANFATGGSTIRMQNESIFENGISPFSLDIQTMQFDQFKARTSELYHQSELKLMQDNIFLDPSSARKLPRPKEFSRALYTFDIGQNDIAAGFRKLTMPQLRAAIPDIVDKFGAAITRLYQHGARAFWIHNTGPIGCLPAAMFYVSNPSKPGFFDKYGCIRSHNAIALEFNRQLKARVNTLRAELPHAALTYVDIYSAKYHLISNTKIYGFRDPFKICCGHHKNNIHVWCGQRVVINGSEIVGAACGSPAACISWDGVHYSQAANHWIANRIANGSFSDPPMPIAHACLKH</sequence>
<dbReference type="Proteomes" id="UP000504604">
    <property type="component" value="Unplaced"/>
</dbReference>
<dbReference type="Gene3D" id="3.40.50.1110">
    <property type="entry name" value="SGNH hydrolase"/>
    <property type="match status" value="1"/>
</dbReference>
<dbReference type="Pfam" id="PF00657">
    <property type="entry name" value="Lipase_GDSL"/>
    <property type="match status" value="1"/>
</dbReference>
<dbReference type="PANTHER" id="PTHR22835:SF546">
    <property type="entry name" value="GDSL-LIKE LIPASE_ACYLHYDROLASE"/>
    <property type="match status" value="1"/>
</dbReference>
<dbReference type="PANTHER" id="PTHR22835">
    <property type="entry name" value="ZINC FINGER FYVE DOMAIN CONTAINING PROTEIN"/>
    <property type="match status" value="1"/>
</dbReference>
<evidence type="ECO:0000313" key="6">
    <source>
        <dbReference type="Proteomes" id="UP000504604"/>
    </source>
</evidence>
<dbReference type="RefSeq" id="XP_011101808.1">
    <property type="nucleotide sequence ID" value="XM_011103506.2"/>
</dbReference>
<dbReference type="AlphaFoldDB" id="A0A6I9V250"/>
<gene>
    <name evidence="7" type="primary">LOC105179863</name>
</gene>
<protein>
    <submittedName>
        <fullName evidence="7">GDSL esterase/lipase At5g14450</fullName>
    </submittedName>
</protein>
<feature type="chain" id="PRO_5026958608" evidence="5">
    <location>
        <begin position="27"/>
        <end position="398"/>
    </location>
</feature>
<keyword evidence="2 5" id="KW-0732">Signal</keyword>
<evidence type="ECO:0000256" key="3">
    <source>
        <dbReference type="ARBA" id="ARBA00022801"/>
    </source>
</evidence>
<dbReference type="CDD" id="cd01837">
    <property type="entry name" value="SGNH_plant_lipase_like"/>
    <property type="match status" value="1"/>
</dbReference>
<proteinExistence type="inferred from homology"/>
<keyword evidence="4" id="KW-0325">Glycoprotein</keyword>
<dbReference type="FunCoup" id="A0A6I9V250">
    <property type="interactions" value="76"/>
</dbReference>
<dbReference type="InParanoid" id="A0A6I9V250"/>
<dbReference type="OrthoDB" id="1600564at2759"/>
<accession>A0A6I9V250</accession>
<dbReference type="InterPro" id="IPR001087">
    <property type="entry name" value="GDSL"/>
</dbReference>
<evidence type="ECO:0000256" key="4">
    <source>
        <dbReference type="ARBA" id="ARBA00023180"/>
    </source>
</evidence>
<evidence type="ECO:0000256" key="1">
    <source>
        <dbReference type="ARBA" id="ARBA00008668"/>
    </source>
</evidence>
<evidence type="ECO:0000256" key="2">
    <source>
        <dbReference type="ARBA" id="ARBA00022729"/>
    </source>
</evidence>
<keyword evidence="3" id="KW-0378">Hydrolase</keyword>
<keyword evidence="6" id="KW-1185">Reference proteome</keyword>
<dbReference type="InterPro" id="IPR035669">
    <property type="entry name" value="SGNH_plant_lipase-like"/>
</dbReference>
<comment type="similarity">
    <text evidence="1">Belongs to the 'GDSL' lipolytic enzyme family.</text>
</comment>
<name>A0A6I9V250_SESIN</name>
<dbReference type="KEGG" id="sind:105179863"/>
<dbReference type="InterPro" id="IPR036514">
    <property type="entry name" value="SGNH_hydro_sf"/>
</dbReference>
<organism evidence="6 7">
    <name type="scientific">Sesamum indicum</name>
    <name type="common">Oriental sesame</name>
    <name type="synonym">Sesamum orientale</name>
    <dbReference type="NCBI Taxonomy" id="4182"/>
    <lineage>
        <taxon>Eukaryota</taxon>
        <taxon>Viridiplantae</taxon>
        <taxon>Streptophyta</taxon>
        <taxon>Embryophyta</taxon>
        <taxon>Tracheophyta</taxon>
        <taxon>Spermatophyta</taxon>
        <taxon>Magnoliopsida</taxon>
        <taxon>eudicotyledons</taxon>
        <taxon>Gunneridae</taxon>
        <taxon>Pentapetalae</taxon>
        <taxon>asterids</taxon>
        <taxon>lamiids</taxon>
        <taxon>Lamiales</taxon>
        <taxon>Pedaliaceae</taxon>
        <taxon>Sesamum</taxon>
    </lineage>
</organism>
<reference evidence="7" key="1">
    <citation type="submission" date="2025-08" db="UniProtKB">
        <authorList>
            <consortium name="RefSeq"/>
        </authorList>
    </citation>
    <scope>IDENTIFICATION</scope>
</reference>